<protein>
    <submittedName>
        <fullName evidence="1">DNA mismatch repair protein MutS</fullName>
    </submittedName>
</protein>
<proteinExistence type="predicted"/>
<evidence type="ECO:0000313" key="1">
    <source>
        <dbReference type="EMBL" id="VFS44213.1"/>
    </source>
</evidence>
<accession>A0A484Z9R5</accession>
<evidence type="ECO:0000313" key="2">
    <source>
        <dbReference type="Proteomes" id="UP000351155"/>
    </source>
</evidence>
<name>A0A484Z9R5_9ENTR</name>
<organism evidence="1 2">
    <name type="scientific">Enterobacter cancerogenus</name>
    <dbReference type="NCBI Taxonomy" id="69218"/>
    <lineage>
        <taxon>Bacteria</taxon>
        <taxon>Pseudomonadati</taxon>
        <taxon>Pseudomonadota</taxon>
        <taxon>Gammaproteobacteria</taxon>
        <taxon>Enterobacterales</taxon>
        <taxon>Enterobacteriaceae</taxon>
        <taxon>Enterobacter</taxon>
        <taxon>Enterobacter cloacae complex</taxon>
    </lineage>
</organism>
<dbReference type="Proteomes" id="UP000351155">
    <property type="component" value="Unassembled WGS sequence"/>
</dbReference>
<reference evidence="1 2" key="1">
    <citation type="submission" date="2019-03" db="EMBL/GenBank/DDBJ databases">
        <authorList>
            <consortium name="Pathogen Informatics"/>
        </authorList>
    </citation>
    <scope>NUCLEOTIDE SEQUENCE [LARGE SCALE GENOMIC DNA]</scope>
    <source>
        <strain evidence="1 2">NCTC12126</strain>
    </source>
</reference>
<dbReference type="AlphaFoldDB" id="A0A484Z9R5"/>
<gene>
    <name evidence="1" type="primary">mutS_1</name>
    <name evidence="1" type="ORF">NCTC12126_05505</name>
</gene>
<sequence>MIKRARQKLRELESLSPNAAATQIDGTQMSLLVPAEETSPAVEALENLDPDSPDATPGAGVDLSVEESGLVLGFYCRVAASPYPAYKTYKPGKRLRLRAYFYNNGGIVGTCGASSISFCVIRNASG</sequence>
<dbReference type="EMBL" id="CAADIW010000072">
    <property type="protein sequence ID" value="VFS44213.1"/>
    <property type="molecule type" value="Genomic_DNA"/>
</dbReference>